<feature type="domain" description="AB hydrolase-1" evidence="1">
    <location>
        <begin position="36"/>
        <end position="268"/>
    </location>
</feature>
<dbReference type="InterPro" id="IPR000639">
    <property type="entry name" value="Epox_hydrolase-like"/>
</dbReference>
<protein>
    <submittedName>
        <fullName evidence="2">Alpha/beta hydrolase fold protein</fullName>
    </submittedName>
</protein>
<evidence type="ECO:0000313" key="2">
    <source>
        <dbReference type="EMBL" id="ESP88986.1"/>
    </source>
</evidence>
<gene>
    <name evidence="2" type="ORF">K933_06038</name>
</gene>
<reference evidence="2 3" key="1">
    <citation type="journal article" date="2013" name="Genome Announc.">
        <title>Draft Genome Sequence of 'Candidatus Halobonum tyrrellensis' Strain G22, Isolated from the Hypersaline Waters of Lake Tyrrell, Australia.</title>
        <authorList>
            <person name="Ugalde J.A."/>
            <person name="Narasingarao P."/>
            <person name="Kuo S."/>
            <person name="Podell S."/>
            <person name="Allen E.E."/>
        </authorList>
    </citation>
    <scope>NUCLEOTIDE SEQUENCE [LARGE SCALE GENOMIC DNA]</scope>
    <source>
        <strain evidence="2 3">G22</strain>
    </source>
</reference>
<keyword evidence="2" id="KW-0378">Hydrolase</keyword>
<accession>V4GV22</accession>
<keyword evidence="3" id="KW-1185">Reference proteome</keyword>
<dbReference type="EMBL" id="ASGZ01000020">
    <property type="protein sequence ID" value="ESP88986.1"/>
    <property type="molecule type" value="Genomic_DNA"/>
</dbReference>
<dbReference type="PANTHER" id="PTHR46438">
    <property type="entry name" value="ALPHA/BETA-HYDROLASES SUPERFAMILY PROTEIN"/>
    <property type="match status" value="1"/>
</dbReference>
<dbReference type="OrthoDB" id="9890at2157"/>
<dbReference type="Pfam" id="PF00561">
    <property type="entry name" value="Abhydrolase_1"/>
    <property type="match status" value="1"/>
</dbReference>
<dbReference type="STRING" id="1324957.K933_06038"/>
<dbReference type="PANTHER" id="PTHR46438:SF2">
    <property type="entry name" value="ALPHA_BETA-HYDROLASES SUPERFAMILY PROTEIN"/>
    <property type="match status" value="1"/>
</dbReference>
<proteinExistence type="predicted"/>
<dbReference type="InterPro" id="IPR000073">
    <property type="entry name" value="AB_hydrolase_1"/>
</dbReference>
<dbReference type="Proteomes" id="UP000017840">
    <property type="component" value="Unassembled WGS sequence"/>
</dbReference>
<evidence type="ECO:0000313" key="3">
    <source>
        <dbReference type="Proteomes" id="UP000017840"/>
    </source>
</evidence>
<name>V4GV22_9EURY</name>
<organism evidence="2 3">
    <name type="scientific">Candidatus Halobonum tyrrellensis G22</name>
    <dbReference type="NCBI Taxonomy" id="1324957"/>
    <lineage>
        <taxon>Archaea</taxon>
        <taxon>Methanobacteriati</taxon>
        <taxon>Methanobacteriota</taxon>
        <taxon>Stenosarchaea group</taxon>
        <taxon>Halobacteria</taxon>
        <taxon>Halobacteriales</taxon>
        <taxon>Haloferacaceae</taxon>
        <taxon>Candidatus Halobonum</taxon>
    </lineage>
</organism>
<sequence length="281" mass="30543">MNYPDWSERQRHTSVTVDGHDVEFAYYEAGADRDGPPVVLLHGIPTWSYLWRDAAPALGEHRHVFAPNLPGYGNSERGEGFDRSVRAATAALADFLASATAHRTVDLVGHDIGGAVALRYAAARPDAVGRLVLSNAACFDSWPVEVINDLGAPGVTAGWTDEELDDRLEYLFVDGAYDEADPSWVAGMKSPWTVRGGRTDLARAAVATNTNHTTEIAYGDITADLLCLWGAEDGLQPVENAQRLVSETAGDGRVVRLDEAAHWVTHDRPDAYRDSLLDFLA</sequence>
<evidence type="ECO:0000259" key="1">
    <source>
        <dbReference type="Pfam" id="PF00561"/>
    </source>
</evidence>
<comment type="caution">
    <text evidence="2">The sequence shown here is derived from an EMBL/GenBank/DDBJ whole genome shotgun (WGS) entry which is preliminary data.</text>
</comment>
<dbReference type="InterPro" id="IPR029058">
    <property type="entry name" value="AB_hydrolase_fold"/>
</dbReference>
<dbReference type="PRINTS" id="PR00111">
    <property type="entry name" value="ABHYDROLASE"/>
</dbReference>
<dbReference type="RefSeq" id="WP_023393795.1">
    <property type="nucleotide sequence ID" value="NZ_ASGZ01000020.1"/>
</dbReference>
<dbReference type="SUPFAM" id="SSF53474">
    <property type="entry name" value="alpha/beta-Hydrolases"/>
    <property type="match status" value="1"/>
</dbReference>
<dbReference type="GO" id="GO:0016787">
    <property type="term" value="F:hydrolase activity"/>
    <property type="evidence" value="ECO:0007669"/>
    <property type="project" value="UniProtKB-KW"/>
</dbReference>
<dbReference type="eggNOG" id="arCOG01648">
    <property type="taxonomic scope" value="Archaea"/>
</dbReference>
<dbReference type="PATRIC" id="fig|1324957.4.peg.1224"/>
<dbReference type="AlphaFoldDB" id="V4GV22"/>
<dbReference type="PRINTS" id="PR00412">
    <property type="entry name" value="EPOXHYDRLASE"/>
</dbReference>
<dbReference type="Gene3D" id="3.40.50.1820">
    <property type="entry name" value="alpha/beta hydrolase"/>
    <property type="match status" value="1"/>
</dbReference>